<evidence type="ECO:0000313" key="1">
    <source>
        <dbReference type="EMBL" id="OAY39603.1"/>
    </source>
</evidence>
<evidence type="ECO:0000313" key="2">
    <source>
        <dbReference type="Proteomes" id="UP000091857"/>
    </source>
</evidence>
<sequence length="159" mass="18060">MIKAVKKLKKLWPKKKRRKKTHQEPHYLPPPPCPCCCSYSSPVQPSAPPLPPWLVPDQTNETVTAPGVQQYLPEVSYQSRIQFQSQEIIVETNPICPTLPIETTPLTYQQYTVPNPVYGVPVVETPRRESSGGFFGCLISYGVDLIRCFCPCFRIREVD</sequence>
<dbReference type="AlphaFoldDB" id="A0A2C9V777"/>
<proteinExistence type="predicted"/>
<keyword evidence="2" id="KW-1185">Reference proteome</keyword>
<dbReference type="OrthoDB" id="1433808at2759"/>
<dbReference type="Gramene" id="Manes.10G108200.1.v8.1">
    <property type="protein sequence ID" value="Manes.10G108200.1.v8.1.CDS.1"/>
    <property type="gene ID" value="Manes.10G108200.v8.1"/>
</dbReference>
<protein>
    <submittedName>
        <fullName evidence="1">Uncharacterized protein</fullName>
    </submittedName>
</protein>
<reference evidence="2" key="1">
    <citation type="journal article" date="2016" name="Nat. Biotechnol.">
        <title>Sequencing wild and cultivated cassava and related species reveals extensive interspecific hybridization and genetic diversity.</title>
        <authorList>
            <person name="Bredeson J.V."/>
            <person name="Lyons J.B."/>
            <person name="Prochnik S.E."/>
            <person name="Wu G.A."/>
            <person name="Ha C.M."/>
            <person name="Edsinger-Gonzales E."/>
            <person name="Grimwood J."/>
            <person name="Schmutz J."/>
            <person name="Rabbi I.Y."/>
            <person name="Egesi C."/>
            <person name="Nauluvula P."/>
            <person name="Lebot V."/>
            <person name="Ndunguru J."/>
            <person name="Mkamilo G."/>
            <person name="Bart R.S."/>
            <person name="Setter T.L."/>
            <person name="Gleadow R.M."/>
            <person name="Kulakow P."/>
            <person name="Ferguson M.E."/>
            <person name="Rounsley S."/>
            <person name="Rokhsar D.S."/>
        </authorList>
    </citation>
    <scope>NUCLEOTIDE SEQUENCE [LARGE SCALE GENOMIC DNA]</scope>
    <source>
        <strain evidence="2">cv. AM560-2</strain>
    </source>
</reference>
<accession>A0A2C9V777</accession>
<name>A0A2C9V777_MANES</name>
<gene>
    <name evidence="1" type="ORF">MANES_10G108200v8</name>
</gene>
<dbReference type="EMBL" id="CM004396">
    <property type="protein sequence ID" value="OAY39603.1"/>
    <property type="molecule type" value="Genomic_DNA"/>
</dbReference>
<dbReference type="OMA" id="PSHCICH"/>
<organism evidence="1 2">
    <name type="scientific">Manihot esculenta</name>
    <name type="common">Cassava</name>
    <name type="synonym">Jatropha manihot</name>
    <dbReference type="NCBI Taxonomy" id="3983"/>
    <lineage>
        <taxon>Eukaryota</taxon>
        <taxon>Viridiplantae</taxon>
        <taxon>Streptophyta</taxon>
        <taxon>Embryophyta</taxon>
        <taxon>Tracheophyta</taxon>
        <taxon>Spermatophyta</taxon>
        <taxon>Magnoliopsida</taxon>
        <taxon>eudicotyledons</taxon>
        <taxon>Gunneridae</taxon>
        <taxon>Pentapetalae</taxon>
        <taxon>rosids</taxon>
        <taxon>fabids</taxon>
        <taxon>Malpighiales</taxon>
        <taxon>Euphorbiaceae</taxon>
        <taxon>Crotonoideae</taxon>
        <taxon>Manihoteae</taxon>
        <taxon>Manihot</taxon>
    </lineage>
</organism>
<dbReference type="Proteomes" id="UP000091857">
    <property type="component" value="Chromosome 10"/>
</dbReference>
<comment type="caution">
    <text evidence="1">The sequence shown here is derived from an EMBL/GenBank/DDBJ whole genome shotgun (WGS) entry which is preliminary data.</text>
</comment>